<feature type="compositionally biased region" description="Low complexity" evidence="1">
    <location>
        <begin position="24"/>
        <end position="33"/>
    </location>
</feature>
<sequence>MSYYTSPYYNNQAPPQFPAPGFPQPEASSQQSSYPPPGPGFAPHIMSSAGFPPSQYGPPSWATPQQPPAYHPWSQPPPPPPFPNSSPFADEGQGATHAAPGTIPQPHCVHPSPPLIDHSILAQDARNGWSVNVHRDSQVAETTNDQQEKTSQAPAVVGQTTIAGSDTPQPATTSYNAYQASQTAFTNTVAVQGLVERANFITFDNSSVQRVYQPATTTYYGYSGVDRASKITF</sequence>
<organism evidence="2 3">
    <name type="scientific">Coprinopsis marcescibilis</name>
    <name type="common">Agaric fungus</name>
    <name type="synonym">Psathyrella marcescibilis</name>
    <dbReference type="NCBI Taxonomy" id="230819"/>
    <lineage>
        <taxon>Eukaryota</taxon>
        <taxon>Fungi</taxon>
        <taxon>Dikarya</taxon>
        <taxon>Basidiomycota</taxon>
        <taxon>Agaricomycotina</taxon>
        <taxon>Agaricomycetes</taxon>
        <taxon>Agaricomycetidae</taxon>
        <taxon>Agaricales</taxon>
        <taxon>Agaricineae</taxon>
        <taxon>Psathyrellaceae</taxon>
        <taxon>Coprinopsis</taxon>
    </lineage>
</organism>
<accession>A0A5C3KQD8</accession>
<dbReference type="EMBL" id="ML210236">
    <property type="protein sequence ID" value="TFK22622.1"/>
    <property type="molecule type" value="Genomic_DNA"/>
</dbReference>
<reference evidence="2 3" key="1">
    <citation type="journal article" date="2019" name="Nat. Ecol. Evol.">
        <title>Megaphylogeny resolves global patterns of mushroom evolution.</title>
        <authorList>
            <person name="Varga T."/>
            <person name="Krizsan K."/>
            <person name="Foldi C."/>
            <person name="Dima B."/>
            <person name="Sanchez-Garcia M."/>
            <person name="Sanchez-Ramirez S."/>
            <person name="Szollosi G.J."/>
            <person name="Szarkandi J.G."/>
            <person name="Papp V."/>
            <person name="Albert L."/>
            <person name="Andreopoulos W."/>
            <person name="Angelini C."/>
            <person name="Antonin V."/>
            <person name="Barry K.W."/>
            <person name="Bougher N.L."/>
            <person name="Buchanan P."/>
            <person name="Buyck B."/>
            <person name="Bense V."/>
            <person name="Catcheside P."/>
            <person name="Chovatia M."/>
            <person name="Cooper J."/>
            <person name="Damon W."/>
            <person name="Desjardin D."/>
            <person name="Finy P."/>
            <person name="Geml J."/>
            <person name="Haridas S."/>
            <person name="Hughes K."/>
            <person name="Justo A."/>
            <person name="Karasinski D."/>
            <person name="Kautmanova I."/>
            <person name="Kiss B."/>
            <person name="Kocsube S."/>
            <person name="Kotiranta H."/>
            <person name="LaButti K.M."/>
            <person name="Lechner B.E."/>
            <person name="Liimatainen K."/>
            <person name="Lipzen A."/>
            <person name="Lukacs Z."/>
            <person name="Mihaltcheva S."/>
            <person name="Morgado L.N."/>
            <person name="Niskanen T."/>
            <person name="Noordeloos M.E."/>
            <person name="Ohm R.A."/>
            <person name="Ortiz-Santana B."/>
            <person name="Ovrebo C."/>
            <person name="Racz N."/>
            <person name="Riley R."/>
            <person name="Savchenko A."/>
            <person name="Shiryaev A."/>
            <person name="Soop K."/>
            <person name="Spirin V."/>
            <person name="Szebenyi C."/>
            <person name="Tomsovsky M."/>
            <person name="Tulloss R.E."/>
            <person name="Uehling J."/>
            <person name="Grigoriev I.V."/>
            <person name="Vagvolgyi C."/>
            <person name="Papp T."/>
            <person name="Martin F.M."/>
            <person name="Miettinen O."/>
            <person name="Hibbett D.S."/>
            <person name="Nagy L.G."/>
        </authorList>
    </citation>
    <scope>NUCLEOTIDE SEQUENCE [LARGE SCALE GENOMIC DNA]</scope>
    <source>
        <strain evidence="2 3">CBS 121175</strain>
    </source>
</reference>
<evidence type="ECO:0000313" key="3">
    <source>
        <dbReference type="Proteomes" id="UP000307440"/>
    </source>
</evidence>
<feature type="region of interest" description="Disordered" evidence="1">
    <location>
        <begin position="1"/>
        <end position="115"/>
    </location>
</feature>
<dbReference type="AlphaFoldDB" id="A0A5C3KQD8"/>
<dbReference type="Proteomes" id="UP000307440">
    <property type="component" value="Unassembled WGS sequence"/>
</dbReference>
<keyword evidence="3" id="KW-1185">Reference proteome</keyword>
<feature type="compositionally biased region" description="Polar residues" evidence="1">
    <location>
        <begin position="1"/>
        <end position="11"/>
    </location>
</feature>
<evidence type="ECO:0000256" key="1">
    <source>
        <dbReference type="SAM" id="MobiDB-lite"/>
    </source>
</evidence>
<proteinExistence type="predicted"/>
<feature type="compositionally biased region" description="Pro residues" evidence="1">
    <location>
        <begin position="65"/>
        <end position="84"/>
    </location>
</feature>
<evidence type="ECO:0000313" key="2">
    <source>
        <dbReference type="EMBL" id="TFK22622.1"/>
    </source>
</evidence>
<name>A0A5C3KQD8_COPMA</name>
<protein>
    <submittedName>
        <fullName evidence="2">Uncharacterized protein</fullName>
    </submittedName>
</protein>
<gene>
    <name evidence="2" type="ORF">FA15DRAFT_657377</name>
</gene>